<proteinExistence type="inferred from homology"/>
<dbReference type="NCBIfam" id="NF004051">
    <property type="entry name" value="PRK05571.1"/>
    <property type="match status" value="1"/>
</dbReference>
<gene>
    <name evidence="5" type="ORF">BON30_12080</name>
</gene>
<protein>
    <submittedName>
        <fullName evidence="5">Ribose 5-phosphate isomerase B</fullName>
    </submittedName>
</protein>
<reference evidence="5 6" key="2">
    <citation type="submission" date="2016-12" db="EMBL/GenBank/DDBJ databases">
        <title>Draft Genome Sequence of Cystobacter ferrugineus Strain Cbfe23.</title>
        <authorList>
            <person name="Akbar S."/>
            <person name="Dowd S.E."/>
            <person name="Stevens D.C."/>
        </authorList>
    </citation>
    <scope>NUCLEOTIDE SEQUENCE [LARGE SCALE GENOMIC DNA]</scope>
    <source>
        <strain evidence="5 6">Cbfe23</strain>
    </source>
</reference>
<evidence type="ECO:0000313" key="5">
    <source>
        <dbReference type="EMBL" id="OJH39829.1"/>
    </source>
</evidence>
<dbReference type="PANTHER" id="PTHR30345:SF0">
    <property type="entry name" value="DNA DAMAGE-REPAIR_TOLERATION PROTEIN DRT102"/>
    <property type="match status" value="1"/>
</dbReference>
<keyword evidence="2 5" id="KW-0413">Isomerase</keyword>
<name>A0A1L9BC59_9BACT</name>
<feature type="active site" description="Proton acceptor" evidence="3">
    <location>
        <position position="65"/>
    </location>
</feature>
<dbReference type="GO" id="GO:0019316">
    <property type="term" value="P:D-allose catabolic process"/>
    <property type="evidence" value="ECO:0007669"/>
    <property type="project" value="TreeGrafter"/>
</dbReference>
<evidence type="ECO:0000256" key="3">
    <source>
        <dbReference type="PIRSR" id="PIRSR005384-1"/>
    </source>
</evidence>
<feature type="binding site" evidence="4">
    <location>
        <begin position="66"/>
        <end position="70"/>
    </location>
    <ligand>
        <name>D-ribulose 5-phosphate</name>
        <dbReference type="ChEBI" id="CHEBI:58121"/>
    </ligand>
</feature>
<feature type="binding site" evidence="4">
    <location>
        <position position="99"/>
    </location>
    <ligand>
        <name>D-ribulose 5-phosphate</name>
        <dbReference type="ChEBI" id="CHEBI:58121"/>
    </ligand>
</feature>
<dbReference type="InterPro" id="IPR036569">
    <property type="entry name" value="RpiB_LacA_LacB_sf"/>
</dbReference>
<comment type="similarity">
    <text evidence="1">Belongs to the LacAB/RpiB family.</text>
</comment>
<accession>A0A1L9BC59</accession>
<dbReference type="RefSeq" id="WP_071898459.1">
    <property type="nucleotide sequence ID" value="NZ_MPIN01000003.1"/>
</dbReference>
<feature type="active site" description="Proton donor" evidence="3">
    <location>
        <position position="98"/>
    </location>
</feature>
<dbReference type="InterPro" id="IPR003500">
    <property type="entry name" value="RpiB_LacA_LacB"/>
</dbReference>
<evidence type="ECO:0000256" key="4">
    <source>
        <dbReference type="PIRSR" id="PIRSR005384-2"/>
    </source>
</evidence>
<dbReference type="InterPro" id="IPR004785">
    <property type="entry name" value="RpiB"/>
</dbReference>
<dbReference type="EMBL" id="MPIN01000003">
    <property type="protein sequence ID" value="OJH39829.1"/>
    <property type="molecule type" value="Genomic_DNA"/>
</dbReference>
<dbReference type="Pfam" id="PF02502">
    <property type="entry name" value="LacAB_rpiB"/>
    <property type="match status" value="1"/>
</dbReference>
<dbReference type="SUPFAM" id="SSF89623">
    <property type="entry name" value="Ribose/Galactose isomerase RpiB/AlsB"/>
    <property type="match status" value="1"/>
</dbReference>
<sequence>MKVIIASDHAGLELRRELVKALQELRVEVDDVGPTSAESVDYPDYARLVSRAVAEGSAARGVLVCGTGMGMAIMANKHPGIRAALCTDEFVARMARAHNDANVLCLGQRVVGAGLARSILEAFLATPFEGGRHQRRLDKIREAESR</sequence>
<evidence type="ECO:0000256" key="2">
    <source>
        <dbReference type="ARBA" id="ARBA00023235"/>
    </source>
</evidence>
<feature type="binding site" evidence="4">
    <location>
        <position position="136"/>
    </location>
    <ligand>
        <name>D-ribulose 5-phosphate</name>
        <dbReference type="ChEBI" id="CHEBI:58121"/>
    </ligand>
</feature>
<dbReference type="PIRSF" id="PIRSF005384">
    <property type="entry name" value="RpiB_LacA_B"/>
    <property type="match status" value="1"/>
</dbReference>
<keyword evidence="6" id="KW-1185">Reference proteome</keyword>
<organism evidence="5 6">
    <name type="scientific">Cystobacter ferrugineus</name>
    <dbReference type="NCBI Taxonomy" id="83449"/>
    <lineage>
        <taxon>Bacteria</taxon>
        <taxon>Pseudomonadati</taxon>
        <taxon>Myxococcota</taxon>
        <taxon>Myxococcia</taxon>
        <taxon>Myxococcales</taxon>
        <taxon>Cystobacterineae</taxon>
        <taxon>Archangiaceae</taxon>
        <taxon>Cystobacter</taxon>
    </lineage>
</organism>
<dbReference type="NCBIfam" id="TIGR01120">
    <property type="entry name" value="rpiB"/>
    <property type="match status" value="1"/>
</dbReference>
<feature type="binding site" evidence="4">
    <location>
        <begin position="8"/>
        <end position="9"/>
    </location>
    <ligand>
        <name>D-ribulose 5-phosphate</name>
        <dbReference type="ChEBI" id="CHEBI:58121"/>
    </ligand>
</feature>
<feature type="binding site" evidence="4">
    <location>
        <position position="109"/>
    </location>
    <ligand>
        <name>D-ribulose 5-phosphate</name>
        <dbReference type="ChEBI" id="CHEBI:58121"/>
    </ligand>
</feature>
<dbReference type="AlphaFoldDB" id="A0A1L9BC59"/>
<dbReference type="Gene3D" id="3.40.1400.10">
    <property type="entry name" value="Sugar-phosphate isomerase, RpiB/LacA/LacB"/>
    <property type="match status" value="1"/>
</dbReference>
<dbReference type="OrthoDB" id="1778624at2"/>
<evidence type="ECO:0000313" key="6">
    <source>
        <dbReference type="Proteomes" id="UP000182229"/>
    </source>
</evidence>
<dbReference type="STRING" id="83449.BON30_12080"/>
<evidence type="ECO:0000256" key="1">
    <source>
        <dbReference type="ARBA" id="ARBA00008754"/>
    </source>
</evidence>
<dbReference type="PANTHER" id="PTHR30345">
    <property type="entry name" value="RIBOSE-5-PHOSPHATE ISOMERASE B"/>
    <property type="match status" value="1"/>
</dbReference>
<dbReference type="GO" id="GO:0009052">
    <property type="term" value="P:pentose-phosphate shunt, non-oxidative branch"/>
    <property type="evidence" value="ECO:0007669"/>
    <property type="project" value="TreeGrafter"/>
</dbReference>
<feature type="binding site" evidence="4">
    <location>
        <position position="132"/>
    </location>
    <ligand>
        <name>D-ribulose 5-phosphate</name>
        <dbReference type="ChEBI" id="CHEBI:58121"/>
    </ligand>
</feature>
<dbReference type="Proteomes" id="UP000182229">
    <property type="component" value="Unassembled WGS sequence"/>
</dbReference>
<dbReference type="GO" id="GO:0004751">
    <property type="term" value="F:ribose-5-phosphate isomerase activity"/>
    <property type="evidence" value="ECO:0007669"/>
    <property type="project" value="TreeGrafter"/>
</dbReference>
<reference evidence="6" key="1">
    <citation type="submission" date="2016-11" db="EMBL/GenBank/DDBJ databases">
        <authorList>
            <person name="Shukria A."/>
            <person name="Stevens D.C."/>
        </authorList>
    </citation>
    <scope>NUCLEOTIDE SEQUENCE [LARGE SCALE GENOMIC DNA]</scope>
    <source>
        <strain evidence="6">Cbfe23</strain>
    </source>
</reference>
<comment type="caution">
    <text evidence="5">The sequence shown here is derived from an EMBL/GenBank/DDBJ whole genome shotgun (WGS) entry which is preliminary data.</text>
</comment>
<dbReference type="NCBIfam" id="TIGR00689">
    <property type="entry name" value="rpiB_lacA_lacB"/>
    <property type="match status" value="1"/>
</dbReference>